<evidence type="ECO:0000256" key="4">
    <source>
        <dbReference type="ARBA" id="ARBA00022827"/>
    </source>
</evidence>
<dbReference type="AlphaFoldDB" id="A0AB33K578"/>
<comment type="cofactor">
    <cofactor evidence="1">
        <name>FAD</name>
        <dbReference type="ChEBI" id="CHEBI:57692"/>
    </cofactor>
</comment>
<dbReference type="Pfam" id="PF00441">
    <property type="entry name" value="Acyl-CoA_dh_1"/>
    <property type="match status" value="1"/>
</dbReference>
<evidence type="ECO:0000259" key="5">
    <source>
        <dbReference type="Pfam" id="PF00441"/>
    </source>
</evidence>
<sequence length="589" mass="63570">MTLSTAEAPTATELDVQRRLAQLEEGFGDPWDPANPFGHSAVLAADERSELPSAAVELLHRIGLNAEFVPERLGGRFDRVDVLARMLRPVFRRDPSLGVGHGAGSFLAAISVWAGGTERQQRQAAEVLLGGGRLAVAYRDLAHGNAFLRDEFSLRSEPSGRGLRLDGAKRVIVNAAHADALVMFCRTDTRPGSRSHSAVLLDRATLPADRVRDLPRYRTVGLRGCWMSGLGFEDCPVPRDALLGGWGDGVDLALSSFQLTRSVLPSMVLAGCDTALRTALRFALDRGVNGRPVMRNPQARASLAGSFADLLVCDSLALAATRGVHLHPVATGVYAAATKYLLPILLSDLVYDLSVLLGSSLYVKEGEYGIFQKHVRDLPITSLGHSGTAACQSTIIPRLPVLADRAWFAEHQPDPALFRMQDDLPALDVTRLGAVGDSDPLAAELVSAAAWLEQSEEGGEHRDVLRVLARSLVAELRQLRSACRELSVQDRNGLASPRSYALADRYTLLLAAAAALGVWRHQQGGPETFLGRSAWLVTALLRICRRLGAGLPDRAPGADDQVLEELLRRYRTGGSFDLYDSQTAARPAS</sequence>
<dbReference type="SUPFAM" id="SSF56645">
    <property type="entry name" value="Acyl-CoA dehydrogenase NM domain-like"/>
    <property type="match status" value="1"/>
</dbReference>
<dbReference type="SUPFAM" id="SSF47203">
    <property type="entry name" value="Acyl-CoA dehydrogenase C-terminal domain-like"/>
    <property type="match status" value="1"/>
</dbReference>
<dbReference type="GO" id="GO:0003995">
    <property type="term" value="F:acyl-CoA dehydrogenase activity"/>
    <property type="evidence" value="ECO:0007669"/>
    <property type="project" value="TreeGrafter"/>
</dbReference>
<dbReference type="Gene3D" id="2.40.110.10">
    <property type="entry name" value="Butyryl-CoA Dehydrogenase, subunit A, domain 2"/>
    <property type="match status" value="1"/>
</dbReference>
<dbReference type="InterPro" id="IPR009075">
    <property type="entry name" value="AcylCo_DH/oxidase_C"/>
</dbReference>
<dbReference type="Gene3D" id="1.10.540.10">
    <property type="entry name" value="Acyl-CoA dehydrogenase/oxidase, N-terminal domain"/>
    <property type="match status" value="1"/>
</dbReference>
<gene>
    <name evidence="6" type="ORF">KCMC57_42630</name>
</gene>
<organism evidence="6">
    <name type="scientific">Kitasatospora sp. CMC57</name>
    <dbReference type="NCBI Taxonomy" id="3231513"/>
    <lineage>
        <taxon>Bacteria</taxon>
        <taxon>Bacillati</taxon>
        <taxon>Actinomycetota</taxon>
        <taxon>Actinomycetes</taxon>
        <taxon>Kitasatosporales</taxon>
        <taxon>Streptomycetaceae</taxon>
        <taxon>Kitasatospora</taxon>
    </lineage>
</organism>
<dbReference type="RefSeq" id="WP_407990174.1">
    <property type="nucleotide sequence ID" value="NZ_AP035881.2"/>
</dbReference>
<dbReference type="PANTHER" id="PTHR43884:SF19">
    <property type="entry name" value="ACYL-COA DEHYDROGENASE FADE4-RELATED"/>
    <property type="match status" value="1"/>
</dbReference>
<dbReference type="GO" id="GO:0050660">
    <property type="term" value="F:flavin adenine dinucleotide binding"/>
    <property type="evidence" value="ECO:0007669"/>
    <property type="project" value="InterPro"/>
</dbReference>
<dbReference type="InterPro" id="IPR037069">
    <property type="entry name" value="AcylCoA_DH/ox_N_sf"/>
</dbReference>
<evidence type="ECO:0000256" key="1">
    <source>
        <dbReference type="ARBA" id="ARBA00001974"/>
    </source>
</evidence>
<evidence type="ECO:0000256" key="3">
    <source>
        <dbReference type="ARBA" id="ARBA00022630"/>
    </source>
</evidence>
<feature type="domain" description="Acyl-CoA dehydrogenase/oxidase C-terminal" evidence="5">
    <location>
        <begin position="247"/>
        <end position="396"/>
    </location>
</feature>
<evidence type="ECO:0000313" key="6">
    <source>
        <dbReference type="EMBL" id="BFP47895.1"/>
    </source>
</evidence>
<dbReference type="InterPro" id="IPR009100">
    <property type="entry name" value="AcylCoA_DH/oxidase_NM_dom_sf"/>
</dbReference>
<dbReference type="EMBL" id="AP035881">
    <property type="protein sequence ID" value="BFP47895.1"/>
    <property type="molecule type" value="Genomic_DNA"/>
</dbReference>
<accession>A0AB33K578</accession>
<keyword evidence="4" id="KW-0274">FAD</keyword>
<dbReference type="CDD" id="cd00567">
    <property type="entry name" value="ACAD"/>
    <property type="match status" value="1"/>
</dbReference>
<comment type="similarity">
    <text evidence="2">Belongs to the acyl-CoA dehydrogenase family.</text>
</comment>
<dbReference type="Gene3D" id="1.20.140.10">
    <property type="entry name" value="Butyryl-CoA Dehydrogenase, subunit A, domain 3"/>
    <property type="match status" value="1"/>
</dbReference>
<protein>
    <submittedName>
        <fullName evidence="6">Acyl-CoA dehydrogenase</fullName>
    </submittedName>
</protein>
<dbReference type="PANTHER" id="PTHR43884">
    <property type="entry name" value="ACYL-COA DEHYDROGENASE"/>
    <property type="match status" value="1"/>
</dbReference>
<dbReference type="InterPro" id="IPR046373">
    <property type="entry name" value="Acyl-CoA_Oxase/DH_mid-dom_sf"/>
</dbReference>
<keyword evidence="3" id="KW-0285">Flavoprotein</keyword>
<name>A0AB33K578_9ACTN</name>
<reference evidence="6" key="1">
    <citation type="submission" date="2024-07" db="EMBL/GenBank/DDBJ databases">
        <title>Complete genome sequences of cellulolytic bacteria, Kitasatospora sp. CMC57 and Streptomyces sp. CMC78, isolated from Japanese agricultural soil.</title>
        <authorList>
            <person name="Hashimoto T."/>
            <person name="Ito M."/>
            <person name="Iwamoto M."/>
            <person name="Fukahori D."/>
            <person name="Shoda T."/>
            <person name="Sakoda M."/>
            <person name="Morohoshi T."/>
            <person name="Mitsuboshi M."/>
            <person name="Nishizawa T."/>
        </authorList>
    </citation>
    <scope>NUCLEOTIDE SEQUENCE</scope>
    <source>
        <strain evidence="6">CMC57</strain>
    </source>
</reference>
<proteinExistence type="inferred from homology"/>
<dbReference type="GO" id="GO:0005886">
    <property type="term" value="C:plasma membrane"/>
    <property type="evidence" value="ECO:0007669"/>
    <property type="project" value="TreeGrafter"/>
</dbReference>
<evidence type="ECO:0000256" key="2">
    <source>
        <dbReference type="ARBA" id="ARBA00009347"/>
    </source>
</evidence>
<dbReference type="InterPro" id="IPR036250">
    <property type="entry name" value="AcylCo_DH-like_C"/>
</dbReference>